<accession>A0A9W7CYU6</accession>
<feature type="compositionally biased region" description="Basic and acidic residues" evidence="1">
    <location>
        <begin position="53"/>
        <end position="67"/>
    </location>
</feature>
<dbReference type="AlphaFoldDB" id="A0A9W7CYU6"/>
<gene>
    <name evidence="2" type="ORF">Pfra01_001509700</name>
</gene>
<organism evidence="2 3">
    <name type="scientific">Phytophthora fragariaefolia</name>
    <dbReference type="NCBI Taxonomy" id="1490495"/>
    <lineage>
        <taxon>Eukaryota</taxon>
        <taxon>Sar</taxon>
        <taxon>Stramenopiles</taxon>
        <taxon>Oomycota</taxon>
        <taxon>Peronosporomycetes</taxon>
        <taxon>Peronosporales</taxon>
        <taxon>Peronosporaceae</taxon>
        <taxon>Phytophthora</taxon>
    </lineage>
</organism>
<evidence type="ECO:0000313" key="2">
    <source>
        <dbReference type="EMBL" id="GMF43950.1"/>
    </source>
</evidence>
<reference evidence="2" key="1">
    <citation type="submission" date="2023-04" db="EMBL/GenBank/DDBJ databases">
        <title>Phytophthora fragariaefolia NBRC 109709.</title>
        <authorList>
            <person name="Ichikawa N."/>
            <person name="Sato H."/>
            <person name="Tonouchi N."/>
        </authorList>
    </citation>
    <scope>NUCLEOTIDE SEQUENCE</scope>
    <source>
        <strain evidence="2">NBRC 109709</strain>
    </source>
</reference>
<feature type="region of interest" description="Disordered" evidence="1">
    <location>
        <begin position="1"/>
        <end position="116"/>
    </location>
</feature>
<proteinExistence type="predicted"/>
<evidence type="ECO:0000256" key="1">
    <source>
        <dbReference type="SAM" id="MobiDB-lite"/>
    </source>
</evidence>
<name>A0A9W7CYU6_9STRA</name>
<protein>
    <submittedName>
        <fullName evidence="2">Unnamed protein product</fullName>
    </submittedName>
</protein>
<comment type="caution">
    <text evidence="2">The sequence shown here is derived from an EMBL/GenBank/DDBJ whole genome shotgun (WGS) entry which is preliminary data.</text>
</comment>
<dbReference type="Proteomes" id="UP001165121">
    <property type="component" value="Unassembled WGS sequence"/>
</dbReference>
<feature type="compositionally biased region" description="Low complexity" evidence="1">
    <location>
        <begin position="77"/>
        <end position="92"/>
    </location>
</feature>
<evidence type="ECO:0000313" key="3">
    <source>
        <dbReference type="Proteomes" id="UP001165121"/>
    </source>
</evidence>
<sequence>MARNQSPNPRPRQQRRRRDEDTAADAASSPRRSTTDGARNADAPHSTPPRVDGGLHGDDEADVRVYEHGPAPEPRADGANAPAAGPVAAADVSSSRGCPKASEEEGQPTHISRPGH</sequence>
<dbReference type="EMBL" id="BSXT01001609">
    <property type="protein sequence ID" value="GMF43950.1"/>
    <property type="molecule type" value="Genomic_DNA"/>
</dbReference>
<keyword evidence="3" id="KW-1185">Reference proteome</keyword>